<comment type="caution">
    <text evidence="2">The sequence shown here is derived from an EMBL/GenBank/DDBJ whole genome shotgun (WGS) entry which is preliminary data.</text>
</comment>
<gene>
    <name evidence="2" type="ORF">BSTOLATCC_MIC32925</name>
</gene>
<evidence type="ECO:0000256" key="1">
    <source>
        <dbReference type="SAM" id="MobiDB-lite"/>
    </source>
</evidence>
<accession>A0AAU9J6Z7</accession>
<keyword evidence="3" id="KW-1185">Reference proteome</keyword>
<feature type="compositionally biased region" description="Low complexity" evidence="1">
    <location>
        <begin position="18"/>
        <end position="28"/>
    </location>
</feature>
<feature type="region of interest" description="Disordered" evidence="1">
    <location>
        <begin position="15"/>
        <end position="45"/>
    </location>
</feature>
<evidence type="ECO:0000313" key="2">
    <source>
        <dbReference type="EMBL" id="CAG9323020.1"/>
    </source>
</evidence>
<dbReference type="EMBL" id="CAJZBQ010000033">
    <property type="protein sequence ID" value="CAG9323020.1"/>
    <property type="molecule type" value="Genomic_DNA"/>
</dbReference>
<evidence type="ECO:0000313" key="3">
    <source>
        <dbReference type="Proteomes" id="UP001162131"/>
    </source>
</evidence>
<dbReference type="Proteomes" id="UP001162131">
    <property type="component" value="Unassembled WGS sequence"/>
</dbReference>
<organism evidence="2 3">
    <name type="scientific">Blepharisma stoltei</name>
    <dbReference type="NCBI Taxonomy" id="1481888"/>
    <lineage>
        <taxon>Eukaryota</taxon>
        <taxon>Sar</taxon>
        <taxon>Alveolata</taxon>
        <taxon>Ciliophora</taxon>
        <taxon>Postciliodesmatophora</taxon>
        <taxon>Heterotrichea</taxon>
        <taxon>Heterotrichida</taxon>
        <taxon>Blepharismidae</taxon>
        <taxon>Blepharisma</taxon>
    </lineage>
</organism>
<sequence length="141" mass="16001">MEEFSTFNILIKRKETRTSSGVSTSGTSDPPESPSSVDFEEKSSSHFPTYCTSNLCQITVPINKENYLKLFKPISVDKCEEYIKLNSKIRLLLANFDDVLEPVCVKDDCAHQAATIKLGLPTCRLARRRRTEPPVTWNEEQ</sequence>
<protein>
    <submittedName>
        <fullName evidence="2">Uncharacterized protein</fullName>
    </submittedName>
</protein>
<dbReference type="AlphaFoldDB" id="A0AAU9J6Z7"/>
<name>A0AAU9J6Z7_9CILI</name>
<reference evidence="2" key="1">
    <citation type="submission" date="2021-09" db="EMBL/GenBank/DDBJ databases">
        <authorList>
            <consortium name="AG Swart"/>
            <person name="Singh M."/>
            <person name="Singh A."/>
            <person name="Seah K."/>
            <person name="Emmerich C."/>
        </authorList>
    </citation>
    <scope>NUCLEOTIDE SEQUENCE</scope>
    <source>
        <strain evidence="2">ATCC30299</strain>
    </source>
</reference>
<proteinExistence type="predicted"/>